<evidence type="ECO:0000313" key="1">
    <source>
        <dbReference type="EMBL" id="QEE11914.1"/>
    </source>
</evidence>
<dbReference type="RefSeq" id="WP_174767355.1">
    <property type="nucleotide sequence ID" value="NZ_CP031844.2"/>
</dbReference>
<evidence type="ECO:0000313" key="2">
    <source>
        <dbReference type="Proteomes" id="UP000321311"/>
    </source>
</evidence>
<dbReference type="AlphaFoldDB" id="A0A5B9D1S1"/>
<dbReference type="KEGG" id="barn:D1092_02580"/>
<protein>
    <submittedName>
        <fullName evidence="1">Putative genomic island protein</fullName>
    </submittedName>
</protein>
<accession>A0A5B9D1S1</accession>
<reference evidence="2" key="1">
    <citation type="submission" date="2019-07" db="EMBL/GenBank/DDBJ databases">
        <title>Bartonella kosoyii sp. nov. and Bartonella krasnovii sp. nov., two novel members of the Bartonella elizabethae complex sensu lato, isolated from black rats and wild desert rodent-fleas.</title>
        <authorList>
            <person name="Gutierrez R."/>
            <person name="Shalit T."/>
            <person name="Markus B."/>
            <person name="Yuan C."/>
            <person name="Nachum-Biala Y."/>
            <person name="Elad D."/>
            <person name="Harrus S."/>
        </authorList>
    </citation>
    <scope>NUCLEOTIDE SEQUENCE [LARGE SCALE GENOMIC DNA]</scope>
    <source>
        <strain evidence="2">OE 1-1</strain>
    </source>
</reference>
<gene>
    <name evidence="1" type="ORF">D1092_02580</name>
</gene>
<dbReference type="GeneID" id="71061038"/>
<proteinExistence type="predicted"/>
<name>A0A5B9D1S1_9HYPH</name>
<organism evidence="1 2">
    <name type="scientific">Bartonella krasnovii</name>
    <dbReference type="NCBI Taxonomy" id="2267275"/>
    <lineage>
        <taxon>Bacteria</taxon>
        <taxon>Pseudomonadati</taxon>
        <taxon>Pseudomonadota</taxon>
        <taxon>Alphaproteobacteria</taxon>
        <taxon>Hyphomicrobiales</taxon>
        <taxon>Bartonellaceae</taxon>
        <taxon>Bartonella</taxon>
    </lineage>
</organism>
<dbReference type="EMBL" id="CP031844">
    <property type="protein sequence ID" value="QEE11914.1"/>
    <property type="molecule type" value="Genomic_DNA"/>
</dbReference>
<dbReference type="Proteomes" id="UP000321311">
    <property type="component" value="Chromosome"/>
</dbReference>
<sequence>MSIKNSAVTIIKYLGGAKRVSLISQCHVSAVYKWTYPFEKREGKGGIIPAKYQIMLLNYAREHGIDLRPEDFFYPERLQSLMQEQRPPITKICKSPCVDSAGDSLQP</sequence>